<protein>
    <recommendedName>
        <fullName evidence="12">ABC3 transporter permease protein domain-containing protein</fullName>
    </recommendedName>
</protein>
<dbReference type="InterPro" id="IPR003838">
    <property type="entry name" value="ABC3_permease_C"/>
</dbReference>
<gene>
    <name evidence="10" type="ORF">GCM10010921_00970</name>
</gene>
<evidence type="ECO:0000256" key="3">
    <source>
        <dbReference type="ARBA" id="ARBA00022692"/>
    </source>
</evidence>
<dbReference type="GO" id="GO:0005886">
    <property type="term" value="C:plasma membrane"/>
    <property type="evidence" value="ECO:0007669"/>
    <property type="project" value="UniProtKB-SubCell"/>
</dbReference>
<evidence type="ECO:0000313" key="11">
    <source>
        <dbReference type="Proteomes" id="UP000657592"/>
    </source>
</evidence>
<evidence type="ECO:0000256" key="2">
    <source>
        <dbReference type="ARBA" id="ARBA00022475"/>
    </source>
</evidence>
<evidence type="ECO:0000256" key="7">
    <source>
        <dbReference type="SAM" id="Phobius"/>
    </source>
</evidence>
<name>A0A917MM75_9MICO</name>
<feature type="transmembrane region" description="Helical" evidence="7">
    <location>
        <begin position="20"/>
        <end position="42"/>
    </location>
</feature>
<dbReference type="InterPro" id="IPR050250">
    <property type="entry name" value="Macrolide_Exporter_MacB"/>
</dbReference>
<comment type="caution">
    <text evidence="10">The sequence shown here is derived from an EMBL/GenBank/DDBJ whole genome shotgun (WGS) entry which is preliminary data.</text>
</comment>
<dbReference type="PANTHER" id="PTHR30572:SF4">
    <property type="entry name" value="ABC TRANSPORTER PERMEASE YTRF"/>
    <property type="match status" value="1"/>
</dbReference>
<evidence type="ECO:0000256" key="4">
    <source>
        <dbReference type="ARBA" id="ARBA00022989"/>
    </source>
</evidence>
<keyword evidence="2" id="KW-1003">Cell membrane</keyword>
<dbReference type="EMBL" id="BMJY01000001">
    <property type="protein sequence ID" value="GGH33761.1"/>
    <property type="molecule type" value="Genomic_DNA"/>
</dbReference>
<feature type="transmembrane region" description="Helical" evidence="7">
    <location>
        <begin position="254"/>
        <end position="275"/>
    </location>
</feature>
<evidence type="ECO:0008006" key="12">
    <source>
        <dbReference type="Google" id="ProtNLM"/>
    </source>
</evidence>
<dbReference type="GO" id="GO:0022857">
    <property type="term" value="F:transmembrane transporter activity"/>
    <property type="evidence" value="ECO:0007669"/>
    <property type="project" value="TreeGrafter"/>
</dbReference>
<comment type="subcellular location">
    <subcellularLocation>
        <location evidence="1">Cell membrane</location>
        <topology evidence="1">Multi-pass membrane protein</topology>
    </subcellularLocation>
</comment>
<comment type="similarity">
    <text evidence="6">Belongs to the ABC-4 integral membrane protein family.</text>
</comment>
<feature type="transmembrane region" description="Helical" evidence="7">
    <location>
        <begin position="349"/>
        <end position="371"/>
    </location>
</feature>
<organism evidence="10 11">
    <name type="scientific">Microbacterium album</name>
    <dbReference type="NCBI Taxonomy" id="2053191"/>
    <lineage>
        <taxon>Bacteria</taxon>
        <taxon>Bacillati</taxon>
        <taxon>Actinomycetota</taxon>
        <taxon>Actinomycetes</taxon>
        <taxon>Micrococcales</taxon>
        <taxon>Microbacteriaceae</taxon>
        <taxon>Microbacterium</taxon>
    </lineage>
</organism>
<evidence type="ECO:0000259" key="8">
    <source>
        <dbReference type="Pfam" id="PF02687"/>
    </source>
</evidence>
<feature type="domain" description="MacB-like periplasmic core" evidence="9">
    <location>
        <begin position="18"/>
        <end position="208"/>
    </location>
</feature>
<evidence type="ECO:0000259" key="9">
    <source>
        <dbReference type="Pfam" id="PF12704"/>
    </source>
</evidence>
<keyword evidence="11" id="KW-1185">Reference proteome</keyword>
<keyword evidence="3 7" id="KW-0812">Transmembrane</keyword>
<evidence type="ECO:0000256" key="6">
    <source>
        <dbReference type="ARBA" id="ARBA00038076"/>
    </source>
</evidence>
<dbReference type="Proteomes" id="UP000657592">
    <property type="component" value="Unassembled WGS sequence"/>
</dbReference>
<keyword evidence="4 7" id="KW-1133">Transmembrane helix</keyword>
<reference evidence="10" key="1">
    <citation type="journal article" date="2014" name="Int. J. Syst. Evol. Microbiol.">
        <title>Complete genome sequence of Corynebacterium casei LMG S-19264T (=DSM 44701T), isolated from a smear-ripened cheese.</title>
        <authorList>
            <consortium name="US DOE Joint Genome Institute (JGI-PGF)"/>
            <person name="Walter F."/>
            <person name="Albersmeier A."/>
            <person name="Kalinowski J."/>
            <person name="Ruckert C."/>
        </authorList>
    </citation>
    <scope>NUCLEOTIDE SEQUENCE</scope>
    <source>
        <strain evidence="10">CGMCC 1.15794</strain>
    </source>
</reference>
<dbReference type="InterPro" id="IPR025857">
    <property type="entry name" value="MacB_PCD"/>
</dbReference>
<feature type="domain" description="ABC3 transporter permease C-terminal" evidence="8">
    <location>
        <begin position="257"/>
        <end position="369"/>
    </location>
</feature>
<evidence type="ECO:0000256" key="5">
    <source>
        <dbReference type="ARBA" id="ARBA00023136"/>
    </source>
</evidence>
<dbReference type="Pfam" id="PF02687">
    <property type="entry name" value="FtsX"/>
    <property type="match status" value="1"/>
</dbReference>
<proteinExistence type="inferred from homology"/>
<dbReference type="PANTHER" id="PTHR30572">
    <property type="entry name" value="MEMBRANE COMPONENT OF TRANSPORTER-RELATED"/>
    <property type="match status" value="1"/>
</dbReference>
<keyword evidence="5 7" id="KW-0472">Membrane</keyword>
<reference evidence="10" key="2">
    <citation type="submission" date="2020-09" db="EMBL/GenBank/DDBJ databases">
        <authorList>
            <person name="Sun Q."/>
            <person name="Zhou Y."/>
        </authorList>
    </citation>
    <scope>NUCLEOTIDE SEQUENCE</scope>
    <source>
        <strain evidence="10">CGMCC 1.15794</strain>
    </source>
</reference>
<evidence type="ECO:0000256" key="1">
    <source>
        <dbReference type="ARBA" id="ARBA00004651"/>
    </source>
</evidence>
<accession>A0A917MM75</accession>
<dbReference type="AlphaFoldDB" id="A0A917MM75"/>
<sequence>MKILRVAFQGLRGAPVRSTLVILTLTLGMLGFVAVISATAVMRQAVTQKAILTGGDEVTAQVAASGVRSIDVLQRTMSQLHDRADAHKVAATLEDADVGIWAGNARLDNVALTFATPSLREIRPFPLIAGQWISGQDSLAPRLVLNEAAYARLGTGVAVSAGTRETRLDAVVIGIIRDGDDQPHAYLNLTDFLRFKPTFGAVMIVLNGPTLVPEDIAGVARMLAELGAPFTPGDAIRTDQVDGLASEVATTAQVLLVLGTLALATTIVGILNIGLATARARSREFALRRTMGASRANIASIVMLESQILALIAAAVATAASVVLFPLVVGSFGDQLGIEAPLYEPWYPLVSLIVATVTAGLSTLVPAFLSYGRDLSEVMRT</sequence>
<dbReference type="Pfam" id="PF12704">
    <property type="entry name" value="MacB_PCD"/>
    <property type="match status" value="1"/>
</dbReference>
<feature type="transmembrane region" description="Helical" evidence="7">
    <location>
        <begin position="296"/>
        <end position="329"/>
    </location>
</feature>
<evidence type="ECO:0000313" key="10">
    <source>
        <dbReference type="EMBL" id="GGH33761.1"/>
    </source>
</evidence>